<dbReference type="Pfam" id="PF08534">
    <property type="entry name" value="Redoxin"/>
    <property type="match status" value="1"/>
</dbReference>
<dbReference type="Gene3D" id="3.40.30.10">
    <property type="entry name" value="Glutaredoxin"/>
    <property type="match status" value="1"/>
</dbReference>
<comment type="subcellular location">
    <subcellularLocation>
        <location evidence="1">Cell envelope</location>
    </subcellularLocation>
</comment>
<feature type="signal peptide" evidence="5">
    <location>
        <begin position="1"/>
        <end position="19"/>
    </location>
</feature>
<keyword evidence="8" id="KW-1185">Reference proteome</keyword>
<evidence type="ECO:0000256" key="2">
    <source>
        <dbReference type="ARBA" id="ARBA00022748"/>
    </source>
</evidence>
<comment type="caution">
    <text evidence="7">The sequence shown here is derived from an EMBL/GenBank/DDBJ whole genome shotgun (WGS) entry which is preliminary data.</text>
</comment>
<reference evidence="7" key="1">
    <citation type="submission" date="2023-07" db="EMBL/GenBank/DDBJ databases">
        <title>Two novel species in the genus Flavivirga.</title>
        <authorList>
            <person name="Kwon K."/>
        </authorList>
    </citation>
    <scope>NUCLEOTIDE SEQUENCE</scope>
    <source>
        <strain evidence="7">KCTC 52353</strain>
    </source>
</reference>
<dbReference type="PANTHER" id="PTHR42852:SF6">
    <property type="entry name" value="THIOL:DISULFIDE INTERCHANGE PROTEIN DSBE"/>
    <property type="match status" value="1"/>
</dbReference>
<dbReference type="CDD" id="cd02966">
    <property type="entry name" value="TlpA_like_family"/>
    <property type="match status" value="1"/>
</dbReference>
<dbReference type="InterPro" id="IPR013766">
    <property type="entry name" value="Thioredoxin_domain"/>
</dbReference>
<feature type="chain" id="PRO_5046863772" evidence="5">
    <location>
        <begin position="20"/>
        <end position="858"/>
    </location>
</feature>
<dbReference type="PANTHER" id="PTHR42852">
    <property type="entry name" value="THIOL:DISULFIDE INTERCHANGE PROTEIN DSBE"/>
    <property type="match status" value="1"/>
</dbReference>
<proteinExistence type="predicted"/>
<organism evidence="7 8">
    <name type="scientific">Flavivirga aquimarina</name>
    <dbReference type="NCBI Taxonomy" id="2027862"/>
    <lineage>
        <taxon>Bacteria</taxon>
        <taxon>Pseudomonadati</taxon>
        <taxon>Bacteroidota</taxon>
        <taxon>Flavobacteriia</taxon>
        <taxon>Flavobacteriales</taxon>
        <taxon>Flavobacteriaceae</taxon>
        <taxon>Flavivirga</taxon>
    </lineage>
</organism>
<dbReference type="SUPFAM" id="SSF52833">
    <property type="entry name" value="Thioredoxin-like"/>
    <property type="match status" value="1"/>
</dbReference>
<dbReference type="Proteomes" id="UP001176883">
    <property type="component" value="Unassembled WGS sequence"/>
</dbReference>
<keyword evidence="5" id="KW-0732">Signal</keyword>
<keyword evidence="3" id="KW-1015">Disulfide bond</keyword>
<evidence type="ECO:0000256" key="3">
    <source>
        <dbReference type="ARBA" id="ARBA00023157"/>
    </source>
</evidence>
<evidence type="ECO:0000256" key="4">
    <source>
        <dbReference type="ARBA" id="ARBA00023284"/>
    </source>
</evidence>
<sequence>MRKNVFILLLSLICTFSFAQQTIENPDYSYSTVPGDLTKIEILEDATVLHFHIKYKPKYWIFIPKKTFIKNVDSEEKLFVTKAEGIPLSKRFFMPESGETRYKLYFPKLNKPINKIDFGEANDGGTWFMYDVIINEDENDLMLPRVLRGDWLLTDGSNRWDYTFNPKNAIVDKRVWTYKSVENKGKTYKITLESSGEFKIVYGKLSKKGKVDFGLTPKALQTYSLEKTNNPKFKLENDEVFKASNILNKDSAIYSGVIKGYTERVGMKTGMVYVNNVFKGNQESNLVKISADGSFSIKLNLRHPQFVLVRIAGLNEFVFVEPGKETFHFINGKKSLFMGDCAQVNSDLYAMKDIRYFDSQSAIDSIGITSPEAYKKMCFDAMDEELKAVKELAEKQFISNKSLQIKKIDITYGAFEEASGYNMYRGSLERRNKSAKTEKQKKPFKAFEVDRSFFDFVTTESINNKLAVLSTNYNYFINRLMYDNVFRADNAKRPTIAERADWIQRQGKELSLEELEMVEASKEIETPEIVIKQEKFRKAHGNVEQTFYKKYAKEYQSFSKENKEKPKFNHYVLNLADYVTTKGDTLSDEEIKMVEAVKILKTAIELENEKRFNEIYGKVRGEFYKKYSNSISSLNRHNYYSKIDKNIKDYFGDSDVFLYDIIAFQRANKRLEDYNVYSDDELKTIQQKIKDPFLVTYMAAINEDTKEKIELNKTKGGYNVNAVENTEGDELFNAMIKKFKGKVIYVDFWATWCGPCKSGISRIKPLKEEMKNDDVVFLYITNQTSPEGTWKNAIADIKGEHYRVTKDEWNYLTDKFKISGIPHYTLVNKKGEIVKPKMGHNSNSKLKTILKKQIKSDI</sequence>
<dbReference type="InterPro" id="IPR013740">
    <property type="entry name" value="Redoxin"/>
</dbReference>
<gene>
    <name evidence="7" type="ORF">Q4Q35_01160</name>
</gene>
<protein>
    <submittedName>
        <fullName evidence="7">TlpA disulfide reductase family protein</fullName>
    </submittedName>
</protein>
<evidence type="ECO:0000313" key="7">
    <source>
        <dbReference type="EMBL" id="MDO5968405.1"/>
    </source>
</evidence>
<name>A0ABT8W5N0_9FLAO</name>
<keyword evidence="4" id="KW-0676">Redox-active center</keyword>
<dbReference type="PROSITE" id="PS51352">
    <property type="entry name" value="THIOREDOXIN_2"/>
    <property type="match status" value="1"/>
</dbReference>
<evidence type="ECO:0000313" key="8">
    <source>
        <dbReference type="Proteomes" id="UP001176883"/>
    </source>
</evidence>
<feature type="domain" description="Thioredoxin" evidence="6">
    <location>
        <begin position="711"/>
        <end position="855"/>
    </location>
</feature>
<evidence type="ECO:0000256" key="5">
    <source>
        <dbReference type="SAM" id="SignalP"/>
    </source>
</evidence>
<dbReference type="EMBL" id="JAUOEK010000024">
    <property type="protein sequence ID" value="MDO5968405.1"/>
    <property type="molecule type" value="Genomic_DNA"/>
</dbReference>
<dbReference type="InterPro" id="IPR050553">
    <property type="entry name" value="Thioredoxin_ResA/DsbE_sf"/>
</dbReference>
<accession>A0ABT8W5N0</accession>
<evidence type="ECO:0000256" key="1">
    <source>
        <dbReference type="ARBA" id="ARBA00004196"/>
    </source>
</evidence>
<dbReference type="InterPro" id="IPR036249">
    <property type="entry name" value="Thioredoxin-like_sf"/>
</dbReference>
<dbReference type="RefSeq" id="WP_303276086.1">
    <property type="nucleotide sequence ID" value="NZ_JAUOEK010000024.1"/>
</dbReference>
<evidence type="ECO:0000259" key="6">
    <source>
        <dbReference type="PROSITE" id="PS51352"/>
    </source>
</evidence>
<keyword evidence="2" id="KW-0201">Cytochrome c-type biogenesis</keyword>